<dbReference type="SUPFAM" id="SSF52047">
    <property type="entry name" value="RNI-like"/>
    <property type="match status" value="1"/>
</dbReference>
<feature type="domain" description="F-box" evidence="1">
    <location>
        <begin position="7"/>
        <end position="53"/>
    </location>
</feature>
<dbReference type="EnsemblMetazoa" id="ADIR014565-RA">
    <property type="protein sequence ID" value="ADIR014565-PA"/>
    <property type="gene ID" value="ADIR014565"/>
</dbReference>
<sequence>MSDDENENHTAQLPFEVLCKIFDNLDVSSVKNCSRACRRWSEVIFSDYYIKRFKLRISVPQPFGLLQSENVLSPGVALTRSDRFYRHLELELNQLRDDRSKKIVFDIMYNILRYPKVEQLVSIKLTISLPDEIVRWLTDGIKTMKMLRELNIVRRTTNSQDHKLTIQSNSLQQLVLNNIIPRAIVTPKLSSLVVHRHSSELYTHRFANLKKLTLNRSSTHNSTDNNAVEKQIIFYHRLNTLETLTLNGSSVPGYLFKTICEQCRTLTELSIDSMCFYDNHTMEALSNLCNLRHLTFKKITAVTPVSFQSIALPKLESIGLGSFRTIRTDTLKAFSSATKLILHGVHNSEDLIIAIATYMPKLREVNYTADSVMVLSYVHFFNEQCIFDVDPRGPNFIS</sequence>
<evidence type="ECO:0000313" key="2">
    <source>
        <dbReference type="EnsemblMetazoa" id="ADIR014565-PA"/>
    </source>
</evidence>
<reference evidence="3" key="1">
    <citation type="submission" date="2013-03" db="EMBL/GenBank/DDBJ databases">
        <title>The Genome Sequence of Anopheles dirus WRAIR2.</title>
        <authorList>
            <consortium name="The Broad Institute Genomics Platform"/>
            <person name="Neafsey D.E."/>
            <person name="Walton C."/>
            <person name="Walker B."/>
            <person name="Young S.K."/>
            <person name="Zeng Q."/>
            <person name="Gargeya S."/>
            <person name="Fitzgerald M."/>
            <person name="Haas B."/>
            <person name="Abouelleil A."/>
            <person name="Allen A.W."/>
            <person name="Alvarado L."/>
            <person name="Arachchi H.M."/>
            <person name="Berlin A.M."/>
            <person name="Chapman S.B."/>
            <person name="Gainer-Dewar J."/>
            <person name="Goldberg J."/>
            <person name="Griggs A."/>
            <person name="Gujja S."/>
            <person name="Hansen M."/>
            <person name="Howarth C."/>
            <person name="Imamovic A."/>
            <person name="Ireland A."/>
            <person name="Larimer J."/>
            <person name="McCowan C."/>
            <person name="Murphy C."/>
            <person name="Pearson M."/>
            <person name="Poon T.W."/>
            <person name="Priest M."/>
            <person name="Roberts A."/>
            <person name="Saif S."/>
            <person name="Shea T."/>
            <person name="Sisk P."/>
            <person name="Sykes S."/>
            <person name="Wortman J."/>
            <person name="Nusbaum C."/>
            <person name="Birren B."/>
        </authorList>
    </citation>
    <scope>NUCLEOTIDE SEQUENCE [LARGE SCALE GENOMIC DNA]</scope>
    <source>
        <strain evidence="3">WRAIR2</strain>
    </source>
</reference>
<dbReference type="AlphaFoldDB" id="A0A182NXI8"/>
<dbReference type="Gene3D" id="3.80.10.10">
    <property type="entry name" value="Ribonuclease Inhibitor"/>
    <property type="match status" value="1"/>
</dbReference>
<dbReference type="SMART" id="SM00256">
    <property type="entry name" value="FBOX"/>
    <property type="match status" value="1"/>
</dbReference>
<dbReference type="PROSITE" id="PS50181">
    <property type="entry name" value="FBOX"/>
    <property type="match status" value="1"/>
</dbReference>
<dbReference type="InterPro" id="IPR001810">
    <property type="entry name" value="F-box_dom"/>
</dbReference>
<dbReference type="Proteomes" id="UP000075884">
    <property type="component" value="Unassembled WGS sequence"/>
</dbReference>
<name>A0A182NXI8_9DIPT</name>
<dbReference type="InterPro" id="IPR032675">
    <property type="entry name" value="LRR_dom_sf"/>
</dbReference>
<dbReference type="Pfam" id="PF12937">
    <property type="entry name" value="F-box-like"/>
    <property type="match status" value="1"/>
</dbReference>
<evidence type="ECO:0000259" key="1">
    <source>
        <dbReference type="PROSITE" id="PS50181"/>
    </source>
</evidence>
<dbReference type="InterPro" id="IPR036047">
    <property type="entry name" value="F-box-like_dom_sf"/>
</dbReference>
<dbReference type="SUPFAM" id="SSF81383">
    <property type="entry name" value="F-box domain"/>
    <property type="match status" value="1"/>
</dbReference>
<keyword evidence="3" id="KW-1185">Reference proteome</keyword>
<accession>A0A182NXI8</accession>
<reference evidence="2" key="2">
    <citation type="submission" date="2020-05" db="UniProtKB">
        <authorList>
            <consortium name="EnsemblMetazoa"/>
        </authorList>
    </citation>
    <scope>IDENTIFICATION</scope>
    <source>
        <strain evidence="2">WRAIR2</strain>
    </source>
</reference>
<proteinExistence type="predicted"/>
<organism evidence="2 3">
    <name type="scientific">Anopheles dirus</name>
    <dbReference type="NCBI Taxonomy" id="7168"/>
    <lineage>
        <taxon>Eukaryota</taxon>
        <taxon>Metazoa</taxon>
        <taxon>Ecdysozoa</taxon>
        <taxon>Arthropoda</taxon>
        <taxon>Hexapoda</taxon>
        <taxon>Insecta</taxon>
        <taxon>Pterygota</taxon>
        <taxon>Neoptera</taxon>
        <taxon>Endopterygota</taxon>
        <taxon>Diptera</taxon>
        <taxon>Nematocera</taxon>
        <taxon>Culicoidea</taxon>
        <taxon>Culicidae</taxon>
        <taxon>Anophelinae</taxon>
        <taxon>Anopheles</taxon>
    </lineage>
</organism>
<dbReference type="CDD" id="cd09917">
    <property type="entry name" value="F-box_SF"/>
    <property type="match status" value="1"/>
</dbReference>
<dbReference type="Gene3D" id="1.20.1280.50">
    <property type="match status" value="1"/>
</dbReference>
<protein>
    <submittedName>
        <fullName evidence="2">F-box domain-containing protein</fullName>
    </submittedName>
</protein>
<dbReference type="VEuPathDB" id="VectorBase:ADIR014565"/>
<evidence type="ECO:0000313" key="3">
    <source>
        <dbReference type="Proteomes" id="UP000075884"/>
    </source>
</evidence>